<keyword evidence="2 4" id="KW-0238">DNA-binding</keyword>
<accession>A0A0E4AAK2</accession>
<evidence type="ECO:0000313" key="6">
    <source>
        <dbReference type="EMBL" id="QIP42035.1"/>
    </source>
</evidence>
<dbReference type="EMBL" id="CP124545">
    <property type="protein sequence ID" value="WGV48272.2"/>
    <property type="molecule type" value="Genomic_DNA"/>
</dbReference>
<dbReference type="Gene3D" id="1.10.10.60">
    <property type="entry name" value="Homeodomain-like"/>
    <property type="match status" value="1"/>
</dbReference>
<protein>
    <submittedName>
        <fullName evidence="6">TetR family transcriptional regulator</fullName>
    </submittedName>
    <submittedName>
        <fullName evidence="7">TetR/AcrR family transcriptional regulator</fullName>
    </submittedName>
</protein>
<reference evidence="7" key="2">
    <citation type="submission" date="2023-08" db="EMBL/GenBank/DDBJ databases">
        <title>Isolation and Characterization of Rhodococcus erythropolis MGMM8.</title>
        <authorList>
            <person name="Diabankana R.G.C."/>
            <person name="Afordoanyi D.M."/>
            <person name="Validov S.Z."/>
        </authorList>
    </citation>
    <scope>NUCLEOTIDE SEQUENCE</scope>
    <source>
        <strain evidence="7">MGMM8</strain>
    </source>
</reference>
<dbReference type="PRINTS" id="PR00455">
    <property type="entry name" value="HTHTETR"/>
</dbReference>
<organism evidence="6 8">
    <name type="scientific">Rhodococcus erythropolis</name>
    <name type="common">Arthrobacter picolinophilus</name>
    <dbReference type="NCBI Taxonomy" id="1833"/>
    <lineage>
        <taxon>Bacteria</taxon>
        <taxon>Bacillati</taxon>
        <taxon>Actinomycetota</taxon>
        <taxon>Actinomycetes</taxon>
        <taxon>Mycobacteriales</taxon>
        <taxon>Nocardiaceae</taxon>
        <taxon>Rhodococcus</taxon>
        <taxon>Rhodococcus erythropolis group</taxon>
    </lineage>
</organism>
<dbReference type="InterPro" id="IPR050109">
    <property type="entry name" value="HTH-type_TetR-like_transc_reg"/>
</dbReference>
<dbReference type="Proteomes" id="UP000502345">
    <property type="component" value="Chromosome"/>
</dbReference>
<evidence type="ECO:0000256" key="3">
    <source>
        <dbReference type="ARBA" id="ARBA00023163"/>
    </source>
</evidence>
<reference evidence="6 8" key="1">
    <citation type="submission" date="2020-03" db="EMBL/GenBank/DDBJ databases">
        <title>Screen low temperature-resistant strains for efficient degradation of petroleum hydrocarbons under the low temperature.</title>
        <authorList>
            <person name="Wang Y."/>
            <person name="Chen J."/>
        </authorList>
    </citation>
    <scope>NUCLEOTIDE SEQUENCE [LARGE SCALE GENOMIC DNA]</scope>
    <source>
        <strain evidence="6 8">KB1</strain>
    </source>
</reference>
<dbReference type="SUPFAM" id="SSF46689">
    <property type="entry name" value="Homeodomain-like"/>
    <property type="match status" value="1"/>
</dbReference>
<dbReference type="GeneID" id="57485552"/>
<dbReference type="AlphaFoldDB" id="A0A0E4AAK2"/>
<dbReference type="PROSITE" id="PS01081">
    <property type="entry name" value="HTH_TETR_1"/>
    <property type="match status" value="1"/>
</dbReference>
<dbReference type="KEGG" id="reb:XU06_21615"/>
<dbReference type="Gene3D" id="1.10.357.10">
    <property type="entry name" value="Tetracycline Repressor, domain 2"/>
    <property type="match status" value="1"/>
</dbReference>
<evidence type="ECO:0000256" key="1">
    <source>
        <dbReference type="ARBA" id="ARBA00023015"/>
    </source>
</evidence>
<dbReference type="GO" id="GO:0003700">
    <property type="term" value="F:DNA-binding transcription factor activity"/>
    <property type="evidence" value="ECO:0007669"/>
    <property type="project" value="TreeGrafter"/>
</dbReference>
<feature type="domain" description="HTH tetR-type" evidence="5">
    <location>
        <begin position="7"/>
        <end position="67"/>
    </location>
</feature>
<dbReference type="GO" id="GO:0000976">
    <property type="term" value="F:transcription cis-regulatory region binding"/>
    <property type="evidence" value="ECO:0007669"/>
    <property type="project" value="TreeGrafter"/>
</dbReference>
<dbReference type="PANTHER" id="PTHR30055">
    <property type="entry name" value="HTH-TYPE TRANSCRIPTIONAL REGULATOR RUTR"/>
    <property type="match status" value="1"/>
</dbReference>
<dbReference type="InterPro" id="IPR011075">
    <property type="entry name" value="TetR_C"/>
</dbReference>
<name>A0A0E4AAK2_RHOER</name>
<feature type="DNA-binding region" description="H-T-H motif" evidence="4">
    <location>
        <begin position="30"/>
        <end position="49"/>
    </location>
</feature>
<dbReference type="EMBL" id="CP050124">
    <property type="protein sequence ID" value="QIP42035.1"/>
    <property type="molecule type" value="Genomic_DNA"/>
</dbReference>
<dbReference type="RefSeq" id="WP_007733408.1">
    <property type="nucleotide sequence ID" value="NZ_AP018733.1"/>
</dbReference>
<evidence type="ECO:0000256" key="2">
    <source>
        <dbReference type="ARBA" id="ARBA00023125"/>
    </source>
</evidence>
<dbReference type="InterPro" id="IPR001647">
    <property type="entry name" value="HTH_TetR"/>
</dbReference>
<proteinExistence type="predicted"/>
<dbReference type="SUPFAM" id="SSF48498">
    <property type="entry name" value="Tetracyclin repressor-like, C-terminal domain"/>
    <property type="match status" value="1"/>
</dbReference>
<dbReference type="PROSITE" id="PS50977">
    <property type="entry name" value="HTH_TETR_2"/>
    <property type="match status" value="1"/>
</dbReference>
<evidence type="ECO:0000313" key="7">
    <source>
        <dbReference type="EMBL" id="WGV48272.2"/>
    </source>
</evidence>
<evidence type="ECO:0000259" key="5">
    <source>
        <dbReference type="PROSITE" id="PS50977"/>
    </source>
</evidence>
<dbReference type="InterPro" id="IPR023772">
    <property type="entry name" value="DNA-bd_HTH_TetR-type_CS"/>
</dbReference>
<sequence length="191" mass="20778">MVRARDERIDDAVLAATLELLGENGYAELSIGSVATRAGVHRPAIYRRWPSKRHLVVDVVVAHIGTDPTPDTGDLRADLVAGITTLVVGLSETVVGRILPALVADLAADPELARDFQSAFFQPRRDSTAAVLESARLRGDIRSDFDLDFVLDALASPIYYRALFRHLPLDALLAEQSVDSVLLTLTPHENS</sequence>
<evidence type="ECO:0000313" key="8">
    <source>
        <dbReference type="Proteomes" id="UP000502345"/>
    </source>
</evidence>
<dbReference type="Pfam" id="PF16859">
    <property type="entry name" value="TetR_C_11"/>
    <property type="match status" value="1"/>
</dbReference>
<dbReference type="InterPro" id="IPR036271">
    <property type="entry name" value="Tet_transcr_reg_TetR-rel_C_sf"/>
</dbReference>
<dbReference type="Proteomes" id="UP001230933">
    <property type="component" value="Chromosome"/>
</dbReference>
<gene>
    <name evidence="6" type="ORF">G9444_4792</name>
    <name evidence="7" type="ORF">QIE55_22420</name>
</gene>
<dbReference type="PANTHER" id="PTHR30055:SF148">
    <property type="entry name" value="TETR-FAMILY TRANSCRIPTIONAL REGULATOR"/>
    <property type="match status" value="1"/>
</dbReference>
<evidence type="ECO:0000256" key="4">
    <source>
        <dbReference type="PROSITE-ProRule" id="PRU00335"/>
    </source>
</evidence>
<dbReference type="InterPro" id="IPR009057">
    <property type="entry name" value="Homeodomain-like_sf"/>
</dbReference>
<keyword evidence="1" id="KW-0805">Transcription regulation</keyword>
<dbReference type="Pfam" id="PF00440">
    <property type="entry name" value="TetR_N"/>
    <property type="match status" value="1"/>
</dbReference>
<keyword evidence="3" id="KW-0804">Transcription</keyword>